<keyword evidence="1 3" id="KW-0732">Signal</keyword>
<evidence type="ECO:0000313" key="5">
    <source>
        <dbReference type="Proteomes" id="UP000474024"/>
    </source>
</evidence>
<dbReference type="AlphaFoldDB" id="A0A6L5YLZ9"/>
<feature type="region of interest" description="Disordered" evidence="2">
    <location>
        <begin position="56"/>
        <end position="106"/>
    </location>
</feature>
<dbReference type="Gene3D" id="2.60.40.1240">
    <property type="match status" value="1"/>
</dbReference>
<feature type="compositionally biased region" description="Low complexity" evidence="2">
    <location>
        <begin position="84"/>
        <end position="94"/>
    </location>
</feature>
<feature type="chain" id="PRO_5026976090" evidence="3">
    <location>
        <begin position="28"/>
        <end position="245"/>
    </location>
</feature>
<evidence type="ECO:0000256" key="3">
    <source>
        <dbReference type="SAM" id="SignalP"/>
    </source>
</evidence>
<comment type="caution">
    <text evidence="4">The sequence shown here is derived from an EMBL/GenBank/DDBJ whole genome shotgun (WGS) entry which is preliminary data.</text>
</comment>
<gene>
    <name evidence="4" type="ORF">FYJ75_00365</name>
</gene>
<feature type="compositionally biased region" description="Basic and acidic residues" evidence="2">
    <location>
        <begin position="62"/>
        <end position="83"/>
    </location>
</feature>
<feature type="signal peptide" evidence="3">
    <location>
        <begin position="1"/>
        <end position="27"/>
    </location>
</feature>
<dbReference type="EMBL" id="VUNI01000001">
    <property type="protein sequence ID" value="MST73485.1"/>
    <property type="molecule type" value="Genomic_DNA"/>
</dbReference>
<protein>
    <submittedName>
        <fullName evidence="4">DUF5067 domain-containing protein</fullName>
    </submittedName>
</protein>
<reference evidence="4 5" key="1">
    <citation type="submission" date="2019-08" db="EMBL/GenBank/DDBJ databases">
        <title>In-depth cultivation of the pig gut microbiome towards novel bacterial diversity and tailored functional studies.</title>
        <authorList>
            <person name="Wylensek D."/>
            <person name="Hitch T.C.A."/>
            <person name="Clavel T."/>
        </authorList>
    </citation>
    <scope>NUCLEOTIDE SEQUENCE [LARGE SCALE GENOMIC DNA]</scope>
    <source>
        <strain evidence="4 5">MUC/MUC-530-WT-4D</strain>
    </source>
</reference>
<dbReference type="PROSITE" id="PS51257">
    <property type="entry name" value="PROKAR_LIPOPROTEIN"/>
    <property type="match status" value="1"/>
</dbReference>
<dbReference type="RefSeq" id="WP_154427698.1">
    <property type="nucleotide sequence ID" value="NZ_VUNI01000001.1"/>
</dbReference>
<dbReference type="InterPro" id="IPR029050">
    <property type="entry name" value="Immunoprotect_excell_Ig-like"/>
</dbReference>
<feature type="compositionally biased region" description="Polar residues" evidence="2">
    <location>
        <begin position="95"/>
        <end position="105"/>
    </location>
</feature>
<sequence length="245" mass="26239">MKRWKMILLTAAVSSTFLLGGCGTAMYDLTDDEQNIIAHYAAHALAKYNVYQKDGMTDASLDDPKKGKRTDDSEKTEETKNEQTTETQTTEQNTDGQGEAQNSGDTQEHAISLADAIGHGNDLSVTYEGASIEQTYKNDEISSVAAPNGSAYVVMKFQVTNNGQNDVSVDTLSYGPAFTAQIGDSSVKAELTILTNDFSTYQGTIAAGQTVENVLLFKVPDSITQVPDNVTLSVDVNGSISKVGL</sequence>
<proteinExistence type="predicted"/>
<dbReference type="Proteomes" id="UP000474024">
    <property type="component" value="Unassembled WGS sequence"/>
</dbReference>
<organism evidence="4 5">
    <name type="scientific">Roseburia porci</name>
    <dbReference type="NCBI Taxonomy" id="2605790"/>
    <lineage>
        <taxon>Bacteria</taxon>
        <taxon>Bacillati</taxon>
        <taxon>Bacillota</taxon>
        <taxon>Clostridia</taxon>
        <taxon>Lachnospirales</taxon>
        <taxon>Lachnospiraceae</taxon>
        <taxon>Roseburia</taxon>
    </lineage>
</organism>
<evidence type="ECO:0000256" key="1">
    <source>
        <dbReference type="ARBA" id="ARBA00022729"/>
    </source>
</evidence>
<name>A0A6L5YLZ9_9FIRM</name>
<keyword evidence="5" id="KW-1185">Reference proteome</keyword>
<evidence type="ECO:0000256" key="2">
    <source>
        <dbReference type="SAM" id="MobiDB-lite"/>
    </source>
</evidence>
<accession>A0A6L5YLZ9</accession>
<evidence type="ECO:0000313" key="4">
    <source>
        <dbReference type="EMBL" id="MST73485.1"/>
    </source>
</evidence>